<feature type="domain" description="N-acetyltransferase" evidence="1">
    <location>
        <begin position="1"/>
        <end position="129"/>
    </location>
</feature>
<dbReference type="AlphaFoldDB" id="A0A7W6ILH8"/>
<dbReference type="Pfam" id="PF00583">
    <property type="entry name" value="Acetyltransf_1"/>
    <property type="match status" value="1"/>
</dbReference>
<name>A0A7W6ILH8_9HYPH</name>
<dbReference type="Proteomes" id="UP000547011">
    <property type="component" value="Unassembled WGS sequence"/>
</dbReference>
<keyword evidence="2" id="KW-0687">Ribonucleoprotein</keyword>
<dbReference type="InterPro" id="IPR000182">
    <property type="entry name" value="GNAT_dom"/>
</dbReference>
<evidence type="ECO:0000259" key="1">
    <source>
        <dbReference type="PROSITE" id="PS51186"/>
    </source>
</evidence>
<dbReference type="InterPro" id="IPR016181">
    <property type="entry name" value="Acyl_CoA_acyltransferase"/>
</dbReference>
<dbReference type="SUPFAM" id="SSF55729">
    <property type="entry name" value="Acyl-CoA N-acyltransferases (Nat)"/>
    <property type="match status" value="1"/>
</dbReference>
<dbReference type="GO" id="GO:0016747">
    <property type="term" value="F:acyltransferase activity, transferring groups other than amino-acyl groups"/>
    <property type="evidence" value="ECO:0007669"/>
    <property type="project" value="InterPro"/>
</dbReference>
<dbReference type="EMBL" id="JACIEW010000003">
    <property type="protein sequence ID" value="MBB4051813.1"/>
    <property type="molecule type" value="Genomic_DNA"/>
</dbReference>
<keyword evidence="3" id="KW-1185">Reference proteome</keyword>
<dbReference type="PROSITE" id="PS51186">
    <property type="entry name" value="GNAT"/>
    <property type="match status" value="1"/>
</dbReference>
<dbReference type="Gene3D" id="3.40.630.30">
    <property type="match status" value="1"/>
</dbReference>
<sequence length="129" mass="14311">MIAYVVNPFPEAGVLDDFWRRAWGGPPLDNYDQVLKRSLAHLGAMDGGRLIGFVNIAWDGGVHAFILDTAVDVAYRRRGIASELVRRGAELARGQQMQWLHVDFEPHLEGFYRACGFGPTAAGLMRLSP</sequence>
<evidence type="ECO:0000313" key="2">
    <source>
        <dbReference type="EMBL" id="MBB4051813.1"/>
    </source>
</evidence>
<dbReference type="CDD" id="cd04301">
    <property type="entry name" value="NAT_SF"/>
    <property type="match status" value="1"/>
</dbReference>
<reference evidence="2 3" key="1">
    <citation type="submission" date="2020-08" db="EMBL/GenBank/DDBJ databases">
        <title>Genomic Encyclopedia of Type Strains, Phase IV (KMG-IV): sequencing the most valuable type-strain genomes for metagenomic binning, comparative biology and taxonomic classification.</title>
        <authorList>
            <person name="Goeker M."/>
        </authorList>
    </citation>
    <scope>NUCLEOTIDE SEQUENCE [LARGE SCALE GENOMIC DNA]</scope>
    <source>
        <strain evidence="2 3">DSM 23447</strain>
    </source>
</reference>
<gene>
    <name evidence="2" type="ORF">GGR20_001455</name>
</gene>
<organism evidence="2 3">
    <name type="scientific">Devosia subaequoris</name>
    <dbReference type="NCBI Taxonomy" id="395930"/>
    <lineage>
        <taxon>Bacteria</taxon>
        <taxon>Pseudomonadati</taxon>
        <taxon>Pseudomonadota</taxon>
        <taxon>Alphaproteobacteria</taxon>
        <taxon>Hyphomicrobiales</taxon>
        <taxon>Devosiaceae</taxon>
        <taxon>Devosia</taxon>
    </lineage>
</organism>
<comment type="caution">
    <text evidence="2">The sequence shown here is derived from an EMBL/GenBank/DDBJ whole genome shotgun (WGS) entry which is preliminary data.</text>
</comment>
<proteinExistence type="predicted"/>
<dbReference type="GO" id="GO:0005840">
    <property type="term" value="C:ribosome"/>
    <property type="evidence" value="ECO:0007669"/>
    <property type="project" value="UniProtKB-KW"/>
</dbReference>
<keyword evidence="2" id="KW-0689">Ribosomal protein</keyword>
<protein>
    <submittedName>
        <fullName evidence="2">Ribosomal protein S18 acetylase RimI-like enzyme</fullName>
    </submittedName>
</protein>
<evidence type="ECO:0000313" key="3">
    <source>
        <dbReference type="Proteomes" id="UP000547011"/>
    </source>
</evidence>
<accession>A0A7W6ILH8</accession>
<dbReference type="RefSeq" id="WP_183310555.1">
    <property type="nucleotide sequence ID" value="NZ_JACIEW010000003.1"/>
</dbReference>